<protein>
    <submittedName>
        <fullName evidence="1">Uncharacterized protein</fullName>
    </submittedName>
</protein>
<reference evidence="1" key="2">
    <citation type="journal article" date="2015" name="Data Brief">
        <title>Shoot transcriptome of the giant reed, Arundo donax.</title>
        <authorList>
            <person name="Barrero R.A."/>
            <person name="Guerrero F.D."/>
            <person name="Moolhuijzen P."/>
            <person name="Goolsby J.A."/>
            <person name="Tidwell J."/>
            <person name="Bellgard S.E."/>
            <person name="Bellgard M.I."/>
        </authorList>
    </citation>
    <scope>NUCLEOTIDE SEQUENCE</scope>
    <source>
        <tissue evidence="1">Shoot tissue taken approximately 20 cm above the soil surface</tissue>
    </source>
</reference>
<dbReference type="EMBL" id="GBRH01200853">
    <property type="protein sequence ID" value="JAD97042.1"/>
    <property type="molecule type" value="Transcribed_RNA"/>
</dbReference>
<accession>A0A0A9ELX9</accession>
<organism evidence="1">
    <name type="scientific">Arundo donax</name>
    <name type="common">Giant reed</name>
    <name type="synonym">Donax arundinaceus</name>
    <dbReference type="NCBI Taxonomy" id="35708"/>
    <lineage>
        <taxon>Eukaryota</taxon>
        <taxon>Viridiplantae</taxon>
        <taxon>Streptophyta</taxon>
        <taxon>Embryophyta</taxon>
        <taxon>Tracheophyta</taxon>
        <taxon>Spermatophyta</taxon>
        <taxon>Magnoliopsida</taxon>
        <taxon>Liliopsida</taxon>
        <taxon>Poales</taxon>
        <taxon>Poaceae</taxon>
        <taxon>PACMAD clade</taxon>
        <taxon>Arundinoideae</taxon>
        <taxon>Arundineae</taxon>
        <taxon>Arundo</taxon>
    </lineage>
</organism>
<proteinExistence type="predicted"/>
<dbReference type="AlphaFoldDB" id="A0A0A9ELX9"/>
<name>A0A0A9ELX9_ARUDO</name>
<evidence type="ECO:0000313" key="1">
    <source>
        <dbReference type="EMBL" id="JAD97042.1"/>
    </source>
</evidence>
<sequence>MAFQFQGLTRKRCRNQQSFY</sequence>
<reference evidence="1" key="1">
    <citation type="submission" date="2014-09" db="EMBL/GenBank/DDBJ databases">
        <authorList>
            <person name="Magalhaes I.L.F."/>
            <person name="Oliveira U."/>
            <person name="Santos F.R."/>
            <person name="Vidigal T.H.D.A."/>
            <person name="Brescovit A.D."/>
            <person name="Santos A.J."/>
        </authorList>
    </citation>
    <scope>NUCLEOTIDE SEQUENCE</scope>
    <source>
        <tissue evidence="1">Shoot tissue taken approximately 20 cm above the soil surface</tissue>
    </source>
</reference>